<feature type="region of interest" description="Disordered" evidence="1">
    <location>
        <begin position="191"/>
        <end position="245"/>
    </location>
</feature>
<sequence length="316" mass="34820">MDSLPCMSTYSPNLFAGRAFPEIPQHQYLALAVAPLPGPFDTAALTETYSDHRFQSQGAPVYSNLSRTPVVPSAPPTAFFPRDHMQATQFDGNPTHMRYVVSSATRPPLRRKDSYYSYMPPDLHVSYGWKLGHMGDSAHFKECRGSSHAMSFGVRAATGIPVTTENLNPMADEFNFSRDLSETGREIEKYDSQEDLNSNGKAAASASSSSPVNDPDQTKNQRELRKTLQAPPSKIGEVHGPDIDHPPEFKIDSHIMYDGGVTPDIGKGFIDSCKHCLRKSLHIRSPTADENDSKESVKVQVSLHQMPSLIDSLALN</sequence>
<evidence type="ECO:0000313" key="3">
    <source>
        <dbReference type="Proteomes" id="UP001164743"/>
    </source>
</evidence>
<evidence type="ECO:0000256" key="1">
    <source>
        <dbReference type="SAM" id="MobiDB-lite"/>
    </source>
</evidence>
<organism evidence="2 3">
    <name type="scientific">Puccinia triticina</name>
    <dbReference type="NCBI Taxonomy" id="208348"/>
    <lineage>
        <taxon>Eukaryota</taxon>
        <taxon>Fungi</taxon>
        <taxon>Dikarya</taxon>
        <taxon>Basidiomycota</taxon>
        <taxon>Pucciniomycotina</taxon>
        <taxon>Pucciniomycetes</taxon>
        <taxon>Pucciniales</taxon>
        <taxon>Pucciniaceae</taxon>
        <taxon>Puccinia</taxon>
    </lineage>
</organism>
<dbReference type="Proteomes" id="UP001164743">
    <property type="component" value="Chromosome 10A"/>
</dbReference>
<reference evidence="2" key="1">
    <citation type="submission" date="2022-10" db="EMBL/GenBank/DDBJ databases">
        <title>Puccinia triticina Genome sequencing and assembly.</title>
        <authorList>
            <person name="Li C."/>
        </authorList>
    </citation>
    <scope>NUCLEOTIDE SEQUENCE</scope>
    <source>
        <strain evidence="2">Pt15</strain>
    </source>
</reference>
<feature type="compositionally biased region" description="Basic and acidic residues" evidence="1">
    <location>
        <begin position="216"/>
        <end position="226"/>
    </location>
</feature>
<proteinExistence type="predicted"/>
<evidence type="ECO:0000313" key="2">
    <source>
        <dbReference type="EMBL" id="WAQ89124.1"/>
    </source>
</evidence>
<gene>
    <name evidence="2" type="ORF">PtA15_10A548</name>
</gene>
<dbReference type="EMBL" id="CP110430">
    <property type="protein sequence ID" value="WAQ89124.1"/>
    <property type="molecule type" value="Genomic_DNA"/>
</dbReference>
<feature type="compositionally biased region" description="Basic and acidic residues" evidence="1">
    <location>
        <begin position="236"/>
        <end position="245"/>
    </location>
</feature>
<keyword evidence="3" id="KW-1185">Reference proteome</keyword>
<dbReference type="GeneID" id="77801629"/>
<name>A0ABY7CWW3_9BASI</name>
<protein>
    <submittedName>
        <fullName evidence="2">Uncharacterized protein</fullName>
    </submittedName>
</protein>
<dbReference type="RefSeq" id="XP_053024679.1">
    <property type="nucleotide sequence ID" value="XM_053160734.1"/>
</dbReference>
<accession>A0ABY7CWW3</accession>